<protein>
    <submittedName>
        <fullName evidence="1">Ectoine hydroxylase-related dioxygenase, phytanoyl-CoA dioxygenase (PhyH) family</fullName>
    </submittedName>
</protein>
<proteinExistence type="predicted"/>
<keyword evidence="1" id="KW-0223">Dioxygenase</keyword>
<keyword evidence="2" id="KW-1185">Reference proteome</keyword>
<dbReference type="Proteomes" id="UP000325134">
    <property type="component" value="Unassembled WGS sequence"/>
</dbReference>
<dbReference type="GO" id="GO:0005506">
    <property type="term" value="F:iron ion binding"/>
    <property type="evidence" value="ECO:0007669"/>
    <property type="project" value="UniProtKB-ARBA"/>
</dbReference>
<dbReference type="EMBL" id="FQVK01000010">
    <property type="protein sequence ID" value="SHE86027.1"/>
    <property type="molecule type" value="Genomic_DNA"/>
</dbReference>
<accession>A0A1M4WXZ1</accession>
<dbReference type="Gene3D" id="2.60.120.620">
    <property type="entry name" value="q2cbj1_9rhob like domain"/>
    <property type="match status" value="1"/>
</dbReference>
<dbReference type="Pfam" id="PF05721">
    <property type="entry name" value="PhyH"/>
    <property type="match status" value="1"/>
</dbReference>
<dbReference type="PANTHER" id="PTHR20883">
    <property type="entry name" value="PHYTANOYL-COA DIOXYGENASE DOMAIN CONTAINING 1"/>
    <property type="match status" value="1"/>
</dbReference>
<dbReference type="RefSeq" id="WP_149775690.1">
    <property type="nucleotide sequence ID" value="NZ_FQVK01000010.1"/>
</dbReference>
<dbReference type="GO" id="GO:0016706">
    <property type="term" value="F:2-oxoglutarate-dependent dioxygenase activity"/>
    <property type="evidence" value="ECO:0007669"/>
    <property type="project" value="UniProtKB-ARBA"/>
</dbReference>
<dbReference type="OrthoDB" id="2560571at2"/>
<gene>
    <name evidence="1" type="ORF">SAMN05444279_11020</name>
</gene>
<name>A0A1M4WXZ1_9RHOB</name>
<dbReference type="AlphaFoldDB" id="A0A1M4WXZ1"/>
<dbReference type="InterPro" id="IPR008775">
    <property type="entry name" value="Phytyl_CoA_dOase-like"/>
</dbReference>
<sequence>MTDASLLTKDEIAAYRRDGAVVLRQKFSADWLEMLRVGIDADLQTPTENFTRHTKDPDAPAYLEDYWAWSKIPQFEEFVRNSPCAPIASELLGAAPINLVMDNWFLREAGSTSRPPFHQDLSYFDFEGSMCVLWLPLEPVSKDNGIAFLRGSHLWDKLFMRVRFADGHPGYEPTQVAGRTYHPPPDVNADPGAYDLLQWDMELGDCIYFDMRTLHGGLSSVTPTETLRRFTLRMTGPDGVIRYRGDWAKEERARFEAAGYAEGDRIAGPFFPQLWPRPQG</sequence>
<organism evidence="1 2">
    <name type="scientific">Ruegeria intermedia</name>
    <dbReference type="NCBI Taxonomy" id="996115"/>
    <lineage>
        <taxon>Bacteria</taxon>
        <taxon>Pseudomonadati</taxon>
        <taxon>Pseudomonadota</taxon>
        <taxon>Alphaproteobacteria</taxon>
        <taxon>Rhodobacterales</taxon>
        <taxon>Roseobacteraceae</taxon>
        <taxon>Ruegeria</taxon>
    </lineage>
</organism>
<reference evidence="1 2" key="1">
    <citation type="submission" date="2016-11" db="EMBL/GenBank/DDBJ databases">
        <authorList>
            <person name="Varghese N."/>
            <person name="Submissions S."/>
        </authorList>
    </citation>
    <scope>NUCLEOTIDE SEQUENCE [LARGE SCALE GENOMIC DNA]</scope>
    <source>
        <strain evidence="1 2">DSM 29341</strain>
    </source>
</reference>
<keyword evidence="1" id="KW-0560">Oxidoreductase</keyword>
<dbReference type="SUPFAM" id="SSF51197">
    <property type="entry name" value="Clavaminate synthase-like"/>
    <property type="match status" value="1"/>
</dbReference>
<evidence type="ECO:0000313" key="2">
    <source>
        <dbReference type="Proteomes" id="UP000325134"/>
    </source>
</evidence>
<evidence type="ECO:0000313" key="1">
    <source>
        <dbReference type="EMBL" id="SHE86027.1"/>
    </source>
</evidence>
<dbReference type="PANTHER" id="PTHR20883:SF49">
    <property type="entry name" value="PHYTANOYL-COA DIOXYGENASE"/>
    <property type="match status" value="1"/>
</dbReference>